<dbReference type="GO" id="GO:0033214">
    <property type="term" value="P:siderophore-iron import into cell"/>
    <property type="evidence" value="ECO:0007669"/>
    <property type="project" value="TreeGrafter"/>
</dbReference>
<dbReference type="FunFam" id="1.10.3470.10:FF:000001">
    <property type="entry name" value="Vitamin B12 ABC transporter permease BtuC"/>
    <property type="match status" value="1"/>
</dbReference>
<accession>A0A4R6RVM4</accession>
<evidence type="ECO:0000313" key="9">
    <source>
        <dbReference type="EMBL" id="TDP90166.1"/>
    </source>
</evidence>
<dbReference type="PANTHER" id="PTHR30472">
    <property type="entry name" value="FERRIC ENTEROBACTIN TRANSPORT SYSTEM PERMEASE PROTEIN"/>
    <property type="match status" value="1"/>
</dbReference>
<keyword evidence="7 8" id="KW-0472">Membrane</keyword>
<evidence type="ECO:0000256" key="7">
    <source>
        <dbReference type="ARBA" id="ARBA00023136"/>
    </source>
</evidence>
<protein>
    <submittedName>
        <fullName evidence="9">Iron complex transport system permease protein</fullName>
    </submittedName>
</protein>
<dbReference type="RefSeq" id="WP_132203181.1">
    <property type="nucleotide sequence ID" value="NZ_JAOQNO010000001.1"/>
</dbReference>
<evidence type="ECO:0000256" key="3">
    <source>
        <dbReference type="ARBA" id="ARBA00022448"/>
    </source>
</evidence>
<reference evidence="9 10" key="1">
    <citation type="submission" date="2019-03" db="EMBL/GenBank/DDBJ databases">
        <title>Genomic analyses of the natural microbiome of Caenorhabditis elegans.</title>
        <authorList>
            <person name="Samuel B."/>
        </authorList>
    </citation>
    <scope>NUCLEOTIDE SEQUENCE [LARGE SCALE GENOMIC DNA]</scope>
    <source>
        <strain evidence="9 10">JUb18</strain>
    </source>
</reference>
<feature type="transmembrane region" description="Helical" evidence="8">
    <location>
        <begin position="189"/>
        <end position="212"/>
    </location>
</feature>
<feature type="transmembrane region" description="Helical" evidence="8">
    <location>
        <begin position="237"/>
        <end position="258"/>
    </location>
</feature>
<evidence type="ECO:0000256" key="1">
    <source>
        <dbReference type="ARBA" id="ARBA00004651"/>
    </source>
</evidence>
<comment type="caution">
    <text evidence="9">The sequence shown here is derived from an EMBL/GenBank/DDBJ whole genome shotgun (WGS) entry which is preliminary data.</text>
</comment>
<keyword evidence="10" id="KW-1185">Reference proteome</keyword>
<feature type="transmembrane region" description="Helical" evidence="8">
    <location>
        <begin position="91"/>
        <end position="110"/>
    </location>
</feature>
<evidence type="ECO:0000256" key="2">
    <source>
        <dbReference type="ARBA" id="ARBA00007935"/>
    </source>
</evidence>
<feature type="transmembrane region" description="Helical" evidence="8">
    <location>
        <begin position="148"/>
        <end position="169"/>
    </location>
</feature>
<dbReference type="GO" id="GO:0022857">
    <property type="term" value="F:transmembrane transporter activity"/>
    <property type="evidence" value="ECO:0007669"/>
    <property type="project" value="InterPro"/>
</dbReference>
<keyword evidence="6 8" id="KW-1133">Transmembrane helix</keyword>
<dbReference type="Proteomes" id="UP000295601">
    <property type="component" value="Unassembled WGS sequence"/>
</dbReference>
<organism evidence="9 10">
    <name type="scientific">Leucobacter luti</name>
    <dbReference type="NCBI Taxonomy" id="340320"/>
    <lineage>
        <taxon>Bacteria</taxon>
        <taxon>Bacillati</taxon>
        <taxon>Actinomycetota</taxon>
        <taxon>Actinomycetes</taxon>
        <taxon>Micrococcales</taxon>
        <taxon>Microbacteriaceae</taxon>
        <taxon>Leucobacter</taxon>
    </lineage>
</organism>
<comment type="similarity">
    <text evidence="2">Belongs to the binding-protein-dependent transport system permease family. FecCD subfamily.</text>
</comment>
<feature type="transmembrane region" description="Helical" evidence="8">
    <location>
        <begin position="309"/>
        <end position="326"/>
    </location>
</feature>
<evidence type="ECO:0000256" key="4">
    <source>
        <dbReference type="ARBA" id="ARBA00022475"/>
    </source>
</evidence>
<dbReference type="PANTHER" id="PTHR30472:SF1">
    <property type="entry name" value="FE(3+) DICITRATE TRANSPORT SYSTEM PERMEASE PROTEIN FECC-RELATED"/>
    <property type="match status" value="1"/>
</dbReference>
<dbReference type="SUPFAM" id="SSF81345">
    <property type="entry name" value="ABC transporter involved in vitamin B12 uptake, BtuC"/>
    <property type="match status" value="1"/>
</dbReference>
<dbReference type="CDD" id="cd06550">
    <property type="entry name" value="TM_ABC_iron-siderophores_like"/>
    <property type="match status" value="1"/>
</dbReference>
<keyword evidence="3" id="KW-0813">Transport</keyword>
<dbReference type="OrthoDB" id="9782305at2"/>
<comment type="subcellular location">
    <subcellularLocation>
        <location evidence="1">Cell membrane</location>
        <topology evidence="1">Multi-pass membrane protein</topology>
    </subcellularLocation>
</comment>
<proteinExistence type="inferred from homology"/>
<keyword evidence="4" id="KW-1003">Cell membrane</keyword>
<dbReference type="InterPro" id="IPR000522">
    <property type="entry name" value="ABC_transptr_permease_BtuC"/>
</dbReference>
<dbReference type="GO" id="GO:0005886">
    <property type="term" value="C:plasma membrane"/>
    <property type="evidence" value="ECO:0007669"/>
    <property type="project" value="UniProtKB-SubCell"/>
</dbReference>
<dbReference type="InterPro" id="IPR037294">
    <property type="entry name" value="ABC_BtuC-like"/>
</dbReference>
<feature type="transmembrane region" description="Helical" evidence="8">
    <location>
        <begin position="278"/>
        <end position="297"/>
    </location>
</feature>
<feature type="transmembrane region" description="Helical" evidence="8">
    <location>
        <begin position="62"/>
        <end position="79"/>
    </location>
</feature>
<sequence length="333" mass="33677">MTRTHAHRVTWLICGILLLALLCVASVAFGARTVGLSDLLAGVQGDASSVDSAAVVKRLPRTALAVLVGAALALSGAAMQAITRNPLAEPGILGVSSGAALAVVAGLSFFGLHRPFTLMAVAIGGAACAAITVYLIGGLGSRGRSPFALALAGAACGAAFISLTNAIMLPRVDLLRTYQFWRIGSVGGASWESVGVLIPLFIAGVVLCALLARGMNALALGDDVATGLGESVGRTRALVGVAAVVLCGAATAVAGPIGFVGLLVPHVCRTLFGPDHRWLLPFSALAGAMLLLGADVLGRVITRPAEIEVGILTAILGAPFLIWIVRRTRVGAL</sequence>
<keyword evidence="5 8" id="KW-0812">Transmembrane</keyword>
<dbReference type="Pfam" id="PF01032">
    <property type="entry name" value="FecCD"/>
    <property type="match status" value="1"/>
</dbReference>
<evidence type="ECO:0000256" key="6">
    <source>
        <dbReference type="ARBA" id="ARBA00022989"/>
    </source>
</evidence>
<dbReference type="EMBL" id="SNYA01000007">
    <property type="protein sequence ID" value="TDP90166.1"/>
    <property type="molecule type" value="Genomic_DNA"/>
</dbReference>
<evidence type="ECO:0000256" key="5">
    <source>
        <dbReference type="ARBA" id="ARBA00022692"/>
    </source>
</evidence>
<evidence type="ECO:0000313" key="10">
    <source>
        <dbReference type="Proteomes" id="UP000295601"/>
    </source>
</evidence>
<gene>
    <name evidence="9" type="ORF">EDF62_2733</name>
</gene>
<feature type="transmembrane region" description="Helical" evidence="8">
    <location>
        <begin position="116"/>
        <end position="136"/>
    </location>
</feature>
<evidence type="ECO:0000256" key="8">
    <source>
        <dbReference type="SAM" id="Phobius"/>
    </source>
</evidence>
<name>A0A4R6RVM4_9MICO</name>
<dbReference type="Gene3D" id="1.10.3470.10">
    <property type="entry name" value="ABC transporter involved in vitamin B12 uptake, BtuC"/>
    <property type="match status" value="1"/>
</dbReference>
<dbReference type="AlphaFoldDB" id="A0A4R6RVM4"/>